<keyword evidence="2" id="KW-0472">Membrane</keyword>
<evidence type="ECO:0000256" key="2">
    <source>
        <dbReference type="SAM" id="Phobius"/>
    </source>
</evidence>
<keyword evidence="2" id="KW-1133">Transmembrane helix</keyword>
<feature type="region of interest" description="Disordered" evidence="1">
    <location>
        <begin position="1"/>
        <end position="28"/>
    </location>
</feature>
<dbReference type="Proteomes" id="UP000053127">
    <property type="component" value="Unassembled WGS sequence"/>
</dbReference>
<sequence length="528" mass="58367">MASDILSLPAPPPEPSGPLPGRPSGDATSNATRLLCAGTYLDPLYRATVIRELLTHRFRVVAPSYGYDAVPVLAHALAARRLHRARLAVLGAGLVVTSVLVGTGVLNAFAGWLTALWLVWVTAYLRRVVTLQTLISRLRGRTGQAGRTDGFDGSYPEHPLLTAELVAKIDREQMSDGSLVRYGGYKPFVGAGEPVRRWSTAELLIGAPTPAFEHHQRFPGTPPDAVVNGQEPKRREVIAFTAAEITAYVAERMTADLRDRARASERIDGLAVERSTFTTAVTTRLGAWEPTRDSRDDGWEDRYGSQRAYLCVRVGSWNQELVTTAFVGFDLKGNTLHTEFYSYVLAPIQASFHLVDRLPAALSGRLLLRVAWHTLRSTPEAALRPALARLRAVLPGLLPWRWNKTRIRVLQPPDTSEFRLGRYADTVVNRGALTSIREMATSDDFHVFFQETDTIKYTQIVERQLLQVVRDFLYEHNVDLAEHEARQTNILNSYGDNNNFVNNNSGTVNSGTQNFHRGSDGGQGAGTS</sequence>
<gene>
    <name evidence="3" type="ORF">AQI95_09300</name>
</gene>
<protein>
    <recommendedName>
        <fullName evidence="5">Large membrane protein</fullName>
    </recommendedName>
</protein>
<evidence type="ECO:0000313" key="4">
    <source>
        <dbReference type="Proteomes" id="UP000053127"/>
    </source>
</evidence>
<organism evidence="3 4">
    <name type="scientific">Streptomyces yokosukanensis</name>
    <dbReference type="NCBI Taxonomy" id="67386"/>
    <lineage>
        <taxon>Bacteria</taxon>
        <taxon>Bacillati</taxon>
        <taxon>Actinomycetota</taxon>
        <taxon>Actinomycetes</taxon>
        <taxon>Kitasatosporales</taxon>
        <taxon>Streptomycetaceae</taxon>
        <taxon>Streptomyces</taxon>
    </lineage>
</organism>
<dbReference type="STRING" id="67386.AQI95_09300"/>
<proteinExistence type="predicted"/>
<name>A0A101PBL0_9ACTN</name>
<reference evidence="3 4" key="1">
    <citation type="submission" date="2015-10" db="EMBL/GenBank/DDBJ databases">
        <title>Draft genome sequence of Streptomyces yokosukanensis DSM 40224, type strain for the species Streptomyces yokosukanensis.</title>
        <authorList>
            <person name="Ruckert C."/>
            <person name="Winkler A."/>
            <person name="Kalinowski J."/>
            <person name="Kampfer P."/>
            <person name="Glaeser S."/>
        </authorList>
    </citation>
    <scope>NUCLEOTIDE SEQUENCE [LARGE SCALE GENOMIC DNA]</scope>
    <source>
        <strain evidence="3 4">DSM 40224</strain>
    </source>
</reference>
<feature type="transmembrane region" description="Helical" evidence="2">
    <location>
        <begin position="87"/>
        <end position="106"/>
    </location>
</feature>
<dbReference type="EMBL" id="LMWN01000008">
    <property type="protein sequence ID" value="KUN08545.1"/>
    <property type="molecule type" value="Genomic_DNA"/>
</dbReference>
<dbReference type="RefSeq" id="WP_067120161.1">
    <property type="nucleotide sequence ID" value="NZ_KQ948208.1"/>
</dbReference>
<dbReference type="AlphaFoldDB" id="A0A101PBL0"/>
<evidence type="ECO:0000256" key="1">
    <source>
        <dbReference type="SAM" id="MobiDB-lite"/>
    </source>
</evidence>
<keyword evidence="2" id="KW-0812">Transmembrane</keyword>
<feature type="compositionally biased region" description="Pro residues" evidence="1">
    <location>
        <begin position="9"/>
        <end position="21"/>
    </location>
</feature>
<feature type="region of interest" description="Disordered" evidence="1">
    <location>
        <begin position="502"/>
        <end position="528"/>
    </location>
</feature>
<evidence type="ECO:0000313" key="3">
    <source>
        <dbReference type="EMBL" id="KUN08545.1"/>
    </source>
</evidence>
<keyword evidence="4" id="KW-1185">Reference proteome</keyword>
<accession>A0A101PBL0</accession>
<feature type="compositionally biased region" description="Low complexity" evidence="1">
    <location>
        <begin position="502"/>
        <end position="514"/>
    </location>
</feature>
<evidence type="ECO:0008006" key="5">
    <source>
        <dbReference type="Google" id="ProtNLM"/>
    </source>
</evidence>
<dbReference type="OrthoDB" id="3078176at2"/>
<comment type="caution">
    <text evidence="3">The sequence shown here is derived from an EMBL/GenBank/DDBJ whole genome shotgun (WGS) entry which is preliminary data.</text>
</comment>